<evidence type="ECO:0000313" key="2">
    <source>
        <dbReference type="EMBL" id="TYL93430.1"/>
    </source>
</evidence>
<feature type="region of interest" description="Disordered" evidence="1">
    <location>
        <begin position="1"/>
        <end position="24"/>
    </location>
</feature>
<keyword evidence="3" id="KW-1185">Reference proteome</keyword>
<dbReference type="AlphaFoldDB" id="A0A5D3KDW8"/>
<dbReference type="RefSeq" id="WP_148774191.1">
    <property type="nucleotide sequence ID" value="NZ_VSSS01000032.1"/>
</dbReference>
<accession>A0A5D3KDW8</accession>
<evidence type="ECO:0000313" key="3">
    <source>
        <dbReference type="Proteomes" id="UP000324758"/>
    </source>
</evidence>
<organism evidence="2 3">
    <name type="scientific">Bradyrhizobium rifense</name>
    <dbReference type="NCBI Taxonomy" id="515499"/>
    <lineage>
        <taxon>Bacteria</taxon>
        <taxon>Pseudomonadati</taxon>
        <taxon>Pseudomonadota</taxon>
        <taxon>Alphaproteobacteria</taxon>
        <taxon>Hyphomicrobiales</taxon>
        <taxon>Nitrobacteraceae</taxon>
        <taxon>Bradyrhizobium</taxon>
    </lineage>
</organism>
<comment type="caution">
    <text evidence="2">The sequence shown here is derived from an EMBL/GenBank/DDBJ whole genome shotgun (WGS) entry which is preliminary data.</text>
</comment>
<gene>
    <name evidence="2" type="ORF">FXB40_21610</name>
</gene>
<proteinExistence type="predicted"/>
<sequence>MAETVPIDSPSVAKPVSRPRSRNAATVGASALARHLDCSRTYIGKLEADGVIQRQGDGFPLDQSRVAYLRYLRRERQQSPRTQADADYVKVKTEMLQTRLMQKRHELVLQSDVDELTDQLCGVVLTHLSGMAARCAPRGDLATRRNIERVVFEVRTEMAKVCQEMADKAGEPPLSEQG</sequence>
<dbReference type="Proteomes" id="UP000324758">
    <property type="component" value="Unassembled WGS sequence"/>
</dbReference>
<dbReference type="EMBL" id="VSSS01000032">
    <property type="protein sequence ID" value="TYL93430.1"/>
    <property type="molecule type" value="Genomic_DNA"/>
</dbReference>
<dbReference type="OrthoDB" id="8229358at2"/>
<reference evidence="2 3" key="1">
    <citation type="submission" date="2019-08" db="EMBL/GenBank/DDBJ databases">
        <title>Bradyrhizobium hipponensis sp. nov., a rhizobium isolated from a Lupinus angustifolius root nodule in Tunisia.</title>
        <authorList>
            <person name="Off K."/>
            <person name="Rejili M."/>
            <person name="Mars M."/>
            <person name="Brachmann A."/>
            <person name="Marin M."/>
        </authorList>
    </citation>
    <scope>NUCLEOTIDE SEQUENCE [LARGE SCALE GENOMIC DNA]</scope>
    <source>
        <strain evidence="2 3">CTAW71</strain>
    </source>
</reference>
<protein>
    <submittedName>
        <fullName evidence="2">Uncharacterized protein</fullName>
    </submittedName>
</protein>
<name>A0A5D3KDW8_9BRAD</name>
<evidence type="ECO:0000256" key="1">
    <source>
        <dbReference type="SAM" id="MobiDB-lite"/>
    </source>
</evidence>